<organism evidence="2 4">
    <name type="scientific">Frigoribacterium faeni</name>
    <dbReference type="NCBI Taxonomy" id="145483"/>
    <lineage>
        <taxon>Bacteria</taxon>
        <taxon>Bacillati</taxon>
        <taxon>Actinomycetota</taxon>
        <taxon>Actinomycetes</taxon>
        <taxon>Micrococcales</taxon>
        <taxon>Microbacteriaceae</taxon>
        <taxon>Frigoribacterium</taxon>
    </lineage>
</organism>
<sequence>MRYETTVVQMGNNTGIEVPPEVLDSLGGGRRPAVRVTVGDFSFESTVGAMGGRALIPFSAERRRASGIAGGDRVEVDLELDTSSRELPVPADLAAALEDAGAVEAFAALAPSARKAHIVAVEGAKAEATRARRIAGIVQATSPRVDRA</sequence>
<dbReference type="EMBL" id="BJUV01000048">
    <property type="protein sequence ID" value="GEK84656.1"/>
    <property type="molecule type" value="Genomic_DNA"/>
</dbReference>
<accession>A0A7W3PJN2</accession>
<dbReference type="InterPro" id="IPR037079">
    <property type="entry name" value="AF2212/PG0164-like_sf"/>
</dbReference>
<reference evidence="2 4" key="2">
    <citation type="submission" date="2020-07" db="EMBL/GenBank/DDBJ databases">
        <title>Sequencing the genomes of 1000 actinobacteria strains.</title>
        <authorList>
            <person name="Klenk H.-P."/>
        </authorList>
    </citation>
    <scope>NUCLEOTIDE SEQUENCE [LARGE SCALE GENOMIC DNA]</scope>
    <source>
        <strain evidence="2 4">DSM 10309</strain>
    </source>
</reference>
<dbReference type="Pfam" id="PF08922">
    <property type="entry name" value="DUF1905"/>
    <property type="match status" value="1"/>
</dbReference>
<comment type="caution">
    <text evidence="2">The sequence shown here is derived from an EMBL/GenBank/DDBJ whole genome shotgun (WGS) entry which is preliminary data.</text>
</comment>
<evidence type="ECO:0000313" key="2">
    <source>
        <dbReference type="EMBL" id="MBA8814665.1"/>
    </source>
</evidence>
<dbReference type="Gene3D" id="2.40.30.100">
    <property type="entry name" value="AF2212/PG0164-like"/>
    <property type="match status" value="1"/>
</dbReference>
<dbReference type="AlphaFoldDB" id="A0A7W3PJN2"/>
<dbReference type="EMBL" id="JACGWW010000006">
    <property type="protein sequence ID" value="MBA8814665.1"/>
    <property type="molecule type" value="Genomic_DNA"/>
</dbReference>
<reference evidence="1 3" key="1">
    <citation type="submission" date="2019-07" db="EMBL/GenBank/DDBJ databases">
        <title>Whole genome shotgun sequence of Frigoribacterium faeni NBRC 103066.</title>
        <authorList>
            <person name="Hosoyama A."/>
            <person name="Uohara A."/>
            <person name="Ohji S."/>
            <person name="Ichikawa N."/>
        </authorList>
    </citation>
    <scope>NUCLEOTIDE SEQUENCE [LARGE SCALE GENOMIC DNA]</scope>
    <source>
        <strain evidence="1 3">NBRC 103066</strain>
    </source>
</reference>
<evidence type="ECO:0000313" key="1">
    <source>
        <dbReference type="EMBL" id="GEK84656.1"/>
    </source>
</evidence>
<dbReference type="Proteomes" id="UP000321154">
    <property type="component" value="Unassembled WGS sequence"/>
</dbReference>
<dbReference type="SUPFAM" id="SSF141694">
    <property type="entry name" value="AF2212/PG0164-like"/>
    <property type="match status" value="1"/>
</dbReference>
<dbReference type="Pfam" id="PF13376">
    <property type="entry name" value="OmdA"/>
    <property type="match status" value="1"/>
</dbReference>
<evidence type="ECO:0008006" key="5">
    <source>
        <dbReference type="Google" id="ProtNLM"/>
    </source>
</evidence>
<dbReference type="RefSeq" id="WP_146856976.1">
    <property type="nucleotide sequence ID" value="NZ_BAAAHR010000003.1"/>
</dbReference>
<name>A0A7W3PJN2_9MICO</name>
<evidence type="ECO:0000313" key="4">
    <source>
        <dbReference type="Proteomes" id="UP000522688"/>
    </source>
</evidence>
<keyword evidence="3" id="KW-1185">Reference proteome</keyword>
<dbReference type="OrthoDB" id="2604865at2"/>
<evidence type="ECO:0000313" key="3">
    <source>
        <dbReference type="Proteomes" id="UP000321154"/>
    </source>
</evidence>
<protein>
    <recommendedName>
        <fullName evidence="5">DUF1905 domain-containing protein</fullName>
    </recommendedName>
</protein>
<gene>
    <name evidence="2" type="ORF">FB463_002940</name>
    <name evidence="1" type="ORF">FFA01_29650</name>
</gene>
<dbReference type="Proteomes" id="UP000522688">
    <property type="component" value="Unassembled WGS sequence"/>
</dbReference>
<dbReference type="InterPro" id="IPR015018">
    <property type="entry name" value="DUF1905"/>
</dbReference>
<proteinExistence type="predicted"/>